<sequence length="108" mass="11878">MSLAHSVPSAFMSSWSRALPMVVYGLNRFMIENVEALFVSSYKRMQRVTCGQLVMSIRGNQAFKGLRGRSMDNGTSINGDVPLGDVASAANFKNSAVARHAIYIQVKY</sequence>
<dbReference type="AlphaFoldDB" id="A0A4C1XCV4"/>
<gene>
    <name evidence="1" type="ORF">EVAR_89091_1</name>
</gene>
<organism evidence="1 2">
    <name type="scientific">Eumeta variegata</name>
    <name type="common">Bagworm moth</name>
    <name type="synonym">Eumeta japonica</name>
    <dbReference type="NCBI Taxonomy" id="151549"/>
    <lineage>
        <taxon>Eukaryota</taxon>
        <taxon>Metazoa</taxon>
        <taxon>Ecdysozoa</taxon>
        <taxon>Arthropoda</taxon>
        <taxon>Hexapoda</taxon>
        <taxon>Insecta</taxon>
        <taxon>Pterygota</taxon>
        <taxon>Neoptera</taxon>
        <taxon>Endopterygota</taxon>
        <taxon>Lepidoptera</taxon>
        <taxon>Glossata</taxon>
        <taxon>Ditrysia</taxon>
        <taxon>Tineoidea</taxon>
        <taxon>Psychidae</taxon>
        <taxon>Oiketicinae</taxon>
        <taxon>Eumeta</taxon>
    </lineage>
</organism>
<comment type="caution">
    <text evidence="1">The sequence shown here is derived from an EMBL/GenBank/DDBJ whole genome shotgun (WGS) entry which is preliminary data.</text>
</comment>
<proteinExistence type="predicted"/>
<accession>A0A4C1XCV4</accession>
<reference evidence="1 2" key="1">
    <citation type="journal article" date="2019" name="Commun. Biol.">
        <title>The bagworm genome reveals a unique fibroin gene that provides high tensile strength.</title>
        <authorList>
            <person name="Kono N."/>
            <person name="Nakamura H."/>
            <person name="Ohtoshi R."/>
            <person name="Tomita M."/>
            <person name="Numata K."/>
            <person name="Arakawa K."/>
        </authorList>
    </citation>
    <scope>NUCLEOTIDE SEQUENCE [LARGE SCALE GENOMIC DNA]</scope>
</reference>
<dbReference type="Proteomes" id="UP000299102">
    <property type="component" value="Unassembled WGS sequence"/>
</dbReference>
<protein>
    <submittedName>
        <fullName evidence="1">Uncharacterized protein</fullName>
    </submittedName>
</protein>
<evidence type="ECO:0000313" key="1">
    <source>
        <dbReference type="EMBL" id="GBP61711.1"/>
    </source>
</evidence>
<name>A0A4C1XCV4_EUMVA</name>
<evidence type="ECO:0000313" key="2">
    <source>
        <dbReference type="Proteomes" id="UP000299102"/>
    </source>
</evidence>
<keyword evidence="2" id="KW-1185">Reference proteome</keyword>
<dbReference type="EMBL" id="BGZK01000820">
    <property type="protein sequence ID" value="GBP61711.1"/>
    <property type="molecule type" value="Genomic_DNA"/>
</dbReference>